<protein>
    <recommendedName>
        <fullName evidence="5">Methyl-accepting transducer domain-containing protein</fullName>
    </recommendedName>
</protein>
<evidence type="ECO:0000256" key="2">
    <source>
        <dbReference type="PROSITE-ProRule" id="PRU00284"/>
    </source>
</evidence>
<comment type="caution">
    <text evidence="6">The sequence shown here is derived from an EMBL/GenBank/DDBJ whole genome shotgun (WGS) entry which is preliminary data.</text>
</comment>
<dbReference type="PROSITE" id="PS50111">
    <property type="entry name" value="CHEMOTAXIS_TRANSDUC_2"/>
    <property type="match status" value="1"/>
</dbReference>
<proteinExistence type="predicted"/>
<dbReference type="Pfam" id="PF05228">
    <property type="entry name" value="CHASE4"/>
    <property type="match status" value="1"/>
</dbReference>
<feature type="transmembrane region" description="Helical" evidence="4">
    <location>
        <begin position="250"/>
        <end position="272"/>
    </location>
</feature>
<organism evidence="6 7">
    <name type="scientific">Sphingomonas citri</name>
    <dbReference type="NCBI Taxonomy" id="2862499"/>
    <lineage>
        <taxon>Bacteria</taxon>
        <taxon>Pseudomonadati</taxon>
        <taxon>Pseudomonadota</taxon>
        <taxon>Alphaproteobacteria</taxon>
        <taxon>Sphingomonadales</taxon>
        <taxon>Sphingomonadaceae</taxon>
        <taxon>Sphingomonas</taxon>
    </lineage>
</organism>
<evidence type="ECO:0000256" key="1">
    <source>
        <dbReference type="ARBA" id="ARBA00023224"/>
    </source>
</evidence>
<dbReference type="RefSeq" id="WP_219747574.1">
    <property type="nucleotide sequence ID" value="NZ_JAHXZN010000001.1"/>
</dbReference>
<dbReference type="Pfam" id="PF00015">
    <property type="entry name" value="MCPsignal"/>
    <property type="match status" value="1"/>
</dbReference>
<evidence type="ECO:0000259" key="5">
    <source>
        <dbReference type="PROSITE" id="PS50111"/>
    </source>
</evidence>
<feature type="region of interest" description="Disordered" evidence="3">
    <location>
        <begin position="327"/>
        <end position="347"/>
    </location>
</feature>
<dbReference type="PANTHER" id="PTHR32089:SF112">
    <property type="entry name" value="LYSOZYME-LIKE PROTEIN-RELATED"/>
    <property type="match status" value="1"/>
</dbReference>
<keyword evidence="7" id="KW-1185">Reference proteome</keyword>
<dbReference type="InterPro" id="IPR004089">
    <property type="entry name" value="MCPsignal_dom"/>
</dbReference>
<evidence type="ECO:0000256" key="4">
    <source>
        <dbReference type="SAM" id="Phobius"/>
    </source>
</evidence>
<evidence type="ECO:0000256" key="3">
    <source>
        <dbReference type="SAM" id="MobiDB-lite"/>
    </source>
</evidence>
<keyword evidence="4" id="KW-0812">Transmembrane</keyword>
<reference evidence="6 7" key="1">
    <citation type="submission" date="2021-07" db="EMBL/GenBank/DDBJ databases">
        <title>Sphingomonas sp.</title>
        <authorList>
            <person name="Feng G."/>
            <person name="Li J."/>
            <person name="Pan M."/>
        </authorList>
    </citation>
    <scope>NUCLEOTIDE SEQUENCE [LARGE SCALE GENOMIC DNA]</scope>
    <source>
        <strain evidence="6 7">RRHST34</strain>
    </source>
</reference>
<keyword evidence="1 2" id="KW-0807">Transducer</keyword>
<dbReference type="EMBL" id="JAHXZN010000001">
    <property type="protein sequence ID" value="MBW6530182.1"/>
    <property type="molecule type" value="Genomic_DNA"/>
</dbReference>
<gene>
    <name evidence="6" type="ORF">KZ820_05485</name>
</gene>
<evidence type="ECO:0000313" key="7">
    <source>
        <dbReference type="Proteomes" id="UP000759103"/>
    </source>
</evidence>
<dbReference type="SUPFAM" id="SSF58104">
    <property type="entry name" value="Methyl-accepting chemotaxis protein (MCP) signaling domain"/>
    <property type="match status" value="1"/>
</dbReference>
<dbReference type="PANTHER" id="PTHR32089">
    <property type="entry name" value="METHYL-ACCEPTING CHEMOTAXIS PROTEIN MCPB"/>
    <property type="match status" value="1"/>
</dbReference>
<keyword evidence="4" id="KW-1133">Transmembrane helix</keyword>
<dbReference type="SMART" id="SM00283">
    <property type="entry name" value="MA"/>
    <property type="match status" value="1"/>
</dbReference>
<keyword evidence="4" id="KW-0472">Membrane</keyword>
<evidence type="ECO:0000313" key="6">
    <source>
        <dbReference type="EMBL" id="MBW6530182.1"/>
    </source>
</evidence>
<feature type="domain" description="Methyl-accepting transducer" evidence="5">
    <location>
        <begin position="351"/>
        <end position="605"/>
    </location>
</feature>
<dbReference type="Gene3D" id="1.10.287.950">
    <property type="entry name" value="Methyl-accepting chemotaxis protein"/>
    <property type="match status" value="1"/>
</dbReference>
<dbReference type="Proteomes" id="UP000759103">
    <property type="component" value="Unassembled WGS sequence"/>
</dbReference>
<name>A0ABS7BKP8_9SPHN</name>
<sequence length="627" mass="67045">MAGSWLLRDRPLSFEAQIVLSYAVAACLLIAALCSFGMLQAREQDRAQTAATTRAIEQALGAKAVAFRSWLRGYALWDDLYRHGTLDTDADWLDANLGSGVWETFTVPMSGVFILDGEQRQHFAYWSRGRLPALQDVKGVDLKREIARADASELPLVSRVELGGDPYFFGVARIRPTTAALEQPSAGGRYLILFQPIAGGVIAEIGAAMSVEELHWVRSPAATVTPQIDVLRRSGARGRLTWRAARPGRAMLRAAVAPTLLLVATTLVIGAVQYGRARHLARLLRAQQRVAAEEAEKSRGAAEAADKARAAAETLIQRLGEEQRAVARLSDERDREQRLHKREVEEQSSRTLTLFESEFSSVLSPIVAIADALDCQASALEREAVAGDRAAAIASQRARSTAEVVGRVVADSAELEIATHSLEADIHRAAEVTQRAQQVGTELVARLQQLADRATGVEDVIASVAEIAARINLLALNARIEASRAGVAGLGFAVLADEVKQLAESTARQVAQIAGVLREIKGQGDIAAMGAETIGEMMSASAAATSSSHRALDAQVAIVRAISRIASAAEAEVTDADAAIEDLLRLVGSSETMARSVNVAAHELSGRAETLRQSALLFTGRLRQGAG</sequence>
<dbReference type="InterPro" id="IPR007892">
    <property type="entry name" value="CHASE4"/>
</dbReference>
<accession>A0ABS7BKP8</accession>
<feature type="transmembrane region" description="Helical" evidence="4">
    <location>
        <begin position="20"/>
        <end position="39"/>
    </location>
</feature>